<dbReference type="GO" id="GO:0046872">
    <property type="term" value="F:metal ion binding"/>
    <property type="evidence" value="ECO:0007669"/>
    <property type="project" value="UniProtKB-KW"/>
</dbReference>
<dbReference type="PANTHER" id="PTHR46498">
    <property type="entry name" value="GTP-BINDING PROTEIN 8"/>
    <property type="match status" value="1"/>
</dbReference>
<evidence type="ECO:0000259" key="7">
    <source>
        <dbReference type="PROSITE" id="PS51706"/>
    </source>
</evidence>
<dbReference type="InterPro" id="IPR027417">
    <property type="entry name" value="P-loop_NTPase"/>
</dbReference>
<dbReference type="Pfam" id="PF01926">
    <property type="entry name" value="MMR_HSR1"/>
    <property type="match status" value="1"/>
</dbReference>
<feature type="compositionally biased region" description="Acidic residues" evidence="5">
    <location>
        <begin position="72"/>
        <end position="88"/>
    </location>
</feature>
<dbReference type="InterPro" id="IPR030393">
    <property type="entry name" value="G_ENGB_dom"/>
</dbReference>
<dbReference type="Proteomes" id="UP001178507">
    <property type="component" value="Unassembled WGS sequence"/>
</dbReference>
<sequence length="602" mass="69299">MAWRRWPDSDAPQVRPEAERRWMRSLYLAAAATVLACSSSGAHTFSLASQNVWREGSLRARMLRIPRRAEEAETGEDAAGDVPEDEDEEGQVLYFGGATEERTEPQETEAMQIAGRINEALALKRVPKPVLAGPVDTAWYDELGVPPSATSEEIRLKYLEIAEEVEENLAFLLEQGEGGEYQEQVTARDDEDDDEFEWTRWEEEGEDAIALQPESSLAQASPSGEAEEEADILAEEFYRVSNLYQILSVPSLRKIYDEGGVEGLAMRVPALSKGLLEPERVLKMAQGIKTPTKVRESLLLRQEPRIKTFRRYQGKNSIRQVLRRITDCIRVWCFKSKESLKFRSNTIYEELPEIAVFGRVNAGKSAMLQHLFSATKPRKNGHFSVAQRPGKTKGIQVYCMNRRFTVADMPSYGKADDRNQEAADVHANWTQNWEGVVQEYLNTTHWLRAAIYVHEISKEVIPEDLKTIKMLRKQNIPILLVFTKDDKVDSETHRHSRVMRLRRKLKWPMNWPHAHYTTRRGGYGQVFKNMVGTMMLGLVATEQREDAWFALKNELPDIFWDYRDKYVPKPRTFFGRKKALKKSRTYPDEDVPYTDEELEEEE</sequence>
<feature type="region of interest" description="Disordered" evidence="5">
    <location>
        <begin position="69"/>
        <end position="88"/>
    </location>
</feature>
<gene>
    <name evidence="8" type="ORF">EVOR1521_LOCUS6468</name>
</gene>
<dbReference type="Gene3D" id="3.40.50.300">
    <property type="entry name" value="P-loop containing nucleotide triphosphate hydrolases"/>
    <property type="match status" value="1"/>
</dbReference>
<dbReference type="InterPro" id="IPR001623">
    <property type="entry name" value="DnaJ_domain"/>
</dbReference>
<evidence type="ECO:0000256" key="5">
    <source>
        <dbReference type="SAM" id="MobiDB-lite"/>
    </source>
</evidence>
<evidence type="ECO:0000259" key="6">
    <source>
        <dbReference type="PROSITE" id="PS50076"/>
    </source>
</evidence>
<keyword evidence="4" id="KW-0342">GTP-binding</keyword>
<feature type="domain" description="EngB-type G" evidence="7">
    <location>
        <begin position="350"/>
        <end position="537"/>
    </location>
</feature>
<keyword evidence="9" id="KW-1185">Reference proteome</keyword>
<dbReference type="Gene3D" id="1.10.287.110">
    <property type="entry name" value="DnaJ domain"/>
    <property type="match status" value="1"/>
</dbReference>
<feature type="region of interest" description="Disordered" evidence="5">
    <location>
        <begin position="579"/>
        <end position="602"/>
    </location>
</feature>
<dbReference type="GO" id="GO:0005525">
    <property type="term" value="F:GTP binding"/>
    <property type="evidence" value="ECO:0007669"/>
    <property type="project" value="UniProtKB-KW"/>
</dbReference>
<dbReference type="EMBL" id="CAUJNA010000485">
    <property type="protein sequence ID" value="CAJ1377748.1"/>
    <property type="molecule type" value="Genomic_DNA"/>
</dbReference>
<keyword evidence="3" id="KW-0460">Magnesium</keyword>
<evidence type="ECO:0008006" key="10">
    <source>
        <dbReference type="Google" id="ProtNLM"/>
    </source>
</evidence>
<feature type="non-terminal residue" evidence="8">
    <location>
        <position position="602"/>
    </location>
</feature>
<dbReference type="PROSITE" id="PS51706">
    <property type="entry name" value="G_ENGB"/>
    <property type="match status" value="1"/>
</dbReference>
<feature type="compositionally biased region" description="Acidic residues" evidence="5">
    <location>
        <begin position="588"/>
        <end position="602"/>
    </location>
</feature>
<feature type="domain" description="J" evidence="6">
    <location>
        <begin position="138"/>
        <end position="260"/>
    </location>
</feature>
<evidence type="ECO:0000256" key="2">
    <source>
        <dbReference type="ARBA" id="ARBA00022741"/>
    </source>
</evidence>
<evidence type="ECO:0000313" key="9">
    <source>
        <dbReference type="Proteomes" id="UP001178507"/>
    </source>
</evidence>
<accession>A0AA36I113</accession>
<dbReference type="InterPro" id="IPR036869">
    <property type="entry name" value="J_dom_sf"/>
</dbReference>
<name>A0AA36I113_9DINO</name>
<dbReference type="InterPro" id="IPR052279">
    <property type="entry name" value="EngB_GTPase"/>
</dbReference>
<reference evidence="8" key="1">
    <citation type="submission" date="2023-08" db="EMBL/GenBank/DDBJ databases">
        <authorList>
            <person name="Chen Y."/>
            <person name="Shah S."/>
            <person name="Dougan E. K."/>
            <person name="Thang M."/>
            <person name="Chan C."/>
        </authorList>
    </citation>
    <scope>NUCLEOTIDE SEQUENCE</scope>
</reference>
<dbReference type="SUPFAM" id="SSF52540">
    <property type="entry name" value="P-loop containing nucleoside triphosphate hydrolases"/>
    <property type="match status" value="1"/>
</dbReference>
<dbReference type="PROSITE" id="PS50076">
    <property type="entry name" value="DNAJ_2"/>
    <property type="match status" value="1"/>
</dbReference>
<evidence type="ECO:0000256" key="1">
    <source>
        <dbReference type="ARBA" id="ARBA00022723"/>
    </source>
</evidence>
<proteinExistence type="predicted"/>
<keyword evidence="2" id="KW-0547">Nucleotide-binding</keyword>
<protein>
    <recommendedName>
        <fullName evidence="10">G domain-containing protein</fullName>
    </recommendedName>
</protein>
<comment type="caution">
    <text evidence="8">The sequence shown here is derived from an EMBL/GenBank/DDBJ whole genome shotgun (WGS) entry which is preliminary data.</text>
</comment>
<dbReference type="GO" id="GO:0005739">
    <property type="term" value="C:mitochondrion"/>
    <property type="evidence" value="ECO:0007669"/>
    <property type="project" value="TreeGrafter"/>
</dbReference>
<organism evidence="8 9">
    <name type="scientific">Effrenium voratum</name>
    <dbReference type="NCBI Taxonomy" id="2562239"/>
    <lineage>
        <taxon>Eukaryota</taxon>
        <taxon>Sar</taxon>
        <taxon>Alveolata</taxon>
        <taxon>Dinophyceae</taxon>
        <taxon>Suessiales</taxon>
        <taxon>Symbiodiniaceae</taxon>
        <taxon>Effrenium</taxon>
    </lineage>
</organism>
<evidence type="ECO:0000313" key="8">
    <source>
        <dbReference type="EMBL" id="CAJ1377748.1"/>
    </source>
</evidence>
<dbReference type="AlphaFoldDB" id="A0AA36I113"/>
<evidence type="ECO:0000256" key="3">
    <source>
        <dbReference type="ARBA" id="ARBA00022842"/>
    </source>
</evidence>
<evidence type="ECO:0000256" key="4">
    <source>
        <dbReference type="ARBA" id="ARBA00023134"/>
    </source>
</evidence>
<keyword evidence="1" id="KW-0479">Metal-binding</keyword>
<dbReference type="InterPro" id="IPR006073">
    <property type="entry name" value="GTP-bd"/>
</dbReference>
<dbReference type="PANTHER" id="PTHR46498:SF1">
    <property type="entry name" value="GTP-BINDING PROTEIN 8"/>
    <property type="match status" value="1"/>
</dbReference>